<dbReference type="InterPro" id="IPR009689">
    <property type="entry name" value="DUF1280"/>
</dbReference>
<organism evidence="2 3">
    <name type="scientific">Globodera rostochiensis</name>
    <name type="common">Golden nematode worm</name>
    <name type="synonym">Heterodera rostochiensis</name>
    <dbReference type="NCBI Taxonomy" id="31243"/>
    <lineage>
        <taxon>Eukaryota</taxon>
        <taxon>Metazoa</taxon>
        <taxon>Ecdysozoa</taxon>
        <taxon>Nematoda</taxon>
        <taxon>Chromadorea</taxon>
        <taxon>Rhabditida</taxon>
        <taxon>Tylenchina</taxon>
        <taxon>Tylenchomorpha</taxon>
        <taxon>Tylenchoidea</taxon>
        <taxon>Heteroderidae</taxon>
        <taxon>Heteroderinae</taxon>
        <taxon>Globodera</taxon>
    </lineage>
</organism>
<dbReference type="Pfam" id="PF06918">
    <property type="entry name" value="DUF1280"/>
    <property type="match status" value="1"/>
</dbReference>
<name>A0A914HUI7_GLORO</name>
<keyword evidence="2" id="KW-1185">Reference proteome</keyword>
<evidence type="ECO:0000256" key="1">
    <source>
        <dbReference type="SAM" id="MobiDB-lite"/>
    </source>
</evidence>
<feature type="compositionally biased region" description="Basic and acidic residues" evidence="1">
    <location>
        <begin position="165"/>
        <end position="178"/>
    </location>
</feature>
<dbReference type="Proteomes" id="UP000887572">
    <property type="component" value="Unplaced"/>
</dbReference>
<reference evidence="3" key="1">
    <citation type="submission" date="2022-11" db="UniProtKB">
        <authorList>
            <consortium name="WormBaseParasite"/>
        </authorList>
    </citation>
    <scope>IDENTIFICATION</scope>
</reference>
<dbReference type="WBParaSite" id="Gr19_v10_g3893.t1">
    <property type="protein sequence ID" value="Gr19_v10_g3893.t1"/>
    <property type="gene ID" value="Gr19_v10_g3893"/>
</dbReference>
<sequence length="570" mass="64408">MARRNLSRKLEGRKSVQKRWGKRTEKRSSAANAREARLTKKADAVASSSTAMEAEAVSDASIVAEAMVLVPEAMPPVPFPTTNDVQTQTDQEFSIERLCAELNAARQRITLLERKLRIKEEELASTRSRPESRTGREPRRALSLDQLMPSTRTRRAKNHRSQRQQTHEKGKNTTARTDLRNARHSVTLLMGLSWRQRELLKKIMINTTEAEEGGLDFLAATHEVRSLKKRLVSHARFEVHCDEFGRSTLLCANIREVLLHRVETLENGKLTENFDGKLLIAILGDRGCGSVKIGLQIGNLLSDVNSPRNFTAGCILRGSGNPIRDGEPPSTSSCSIGTAQRFFSGRVRPKIDYRVVSLRGHEFYLCLARTYGPCCCFSVRTVPRTVPSTWECNCLATDDPVNGARSNQARQDPGITGDHLRRLLRASEEIRSIGTLFASDIADLLNDVRELHTYARAVLMSPQQIHNFEAKCFAVHSYFRTLWESHPTELETDNASGFTPKLHWLLAHAPDFAKRWGWFGFLSEQSVEHLHHVLNKQGERFKHFKGDELLLKIGEHQTLLNAVFDRHLGW</sequence>
<feature type="compositionally biased region" description="Basic residues" evidence="1">
    <location>
        <begin position="152"/>
        <end position="162"/>
    </location>
</feature>
<feature type="region of interest" description="Disordered" evidence="1">
    <location>
        <begin position="1"/>
        <end position="37"/>
    </location>
</feature>
<evidence type="ECO:0000313" key="2">
    <source>
        <dbReference type="Proteomes" id="UP000887572"/>
    </source>
</evidence>
<accession>A0A914HUI7</accession>
<protein>
    <submittedName>
        <fullName evidence="3">Uncharacterized protein</fullName>
    </submittedName>
</protein>
<evidence type="ECO:0000313" key="3">
    <source>
        <dbReference type="WBParaSite" id="Gr19_v10_g3893.t1"/>
    </source>
</evidence>
<feature type="compositionally biased region" description="Basic and acidic residues" evidence="1">
    <location>
        <begin position="22"/>
        <end position="37"/>
    </location>
</feature>
<feature type="region of interest" description="Disordered" evidence="1">
    <location>
        <begin position="123"/>
        <end position="178"/>
    </location>
</feature>
<dbReference type="AlphaFoldDB" id="A0A914HUI7"/>
<feature type="compositionally biased region" description="Basic and acidic residues" evidence="1">
    <location>
        <begin position="123"/>
        <end position="142"/>
    </location>
</feature>
<proteinExistence type="predicted"/>